<organism evidence="1 2">
    <name type="scientific">Candidatus Gottesmanbacteria bacterium GW2011_GWA2_44_17</name>
    <dbReference type="NCBI Taxonomy" id="1618444"/>
    <lineage>
        <taxon>Bacteria</taxon>
        <taxon>Candidatus Gottesmaniibacteriota</taxon>
    </lineage>
</organism>
<accession>A0A0G1HKS4</accession>
<dbReference type="Proteomes" id="UP000034063">
    <property type="component" value="Unassembled WGS sequence"/>
</dbReference>
<dbReference type="EMBL" id="LCIB01000003">
    <property type="protein sequence ID" value="KKT47791.1"/>
    <property type="molecule type" value="Genomic_DNA"/>
</dbReference>
<comment type="caution">
    <text evidence="1">The sequence shown here is derived from an EMBL/GenBank/DDBJ whole genome shotgun (WGS) entry which is preliminary data.</text>
</comment>
<evidence type="ECO:0000313" key="2">
    <source>
        <dbReference type="Proteomes" id="UP000034063"/>
    </source>
</evidence>
<reference evidence="1 2" key="1">
    <citation type="journal article" date="2015" name="Nature">
        <title>rRNA introns, odd ribosomes, and small enigmatic genomes across a large radiation of phyla.</title>
        <authorList>
            <person name="Brown C.T."/>
            <person name="Hug L.A."/>
            <person name="Thomas B.C."/>
            <person name="Sharon I."/>
            <person name="Castelle C.J."/>
            <person name="Singh A."/>
            <person name="Wilkins M.J."/>
            <person name="Williams K.H."/>
            <person name="Banfield J.F."/>
        </authorList>
    </citation>
    <scope>NUCLEOTIDE SEQUENCE [LARGE SCALE GENOMIC DNA]</scope>
</reference>
<dbReference type="AlphaFoldDB" id="A0A0G1HKS4"/>
<gene>
    <name evidence="1" type="ORF">UW37_C0003G0013</name>
</gene>
<protein>
    <submittedName>
        <fullName evidence="1">Uncharacterized protein</fullName>
    </submittedName>
</protein>
<proteinExistence type="predicted"/>
<sequence length="90" mass="10213">MCPAVTIEDEVSRVPGNIYVSAEAELLYIHFFAETEEALRLLTSSVNGTEKHVRIDPDESGQPCDIYYHKLDFVEVNEAQDKRPIHVHAD</sequence>
<evidence type="ECO:0000313" key="1">
    <source>
        <dbReference type="EMBL" id="KKT47791.1"/>
    </source>
</evidence>
<name>A0A0G1HKS4_9BACT</name>